<reference evidence="2 3" key="1">
    <citation type="journal article" date="2023" name="Nucleic Acids Res.">
        <title>The hologenome of Daphnia magna reveals possible DNA methylation and microbiome-mediated evolution of the host genome.</title>
        <authorList>
            <person name="Chaturvedi A."/>
            <person name="Li X."/>
            <person name="Dhandapani V."/>
            <person name="Marshall H."/>
            <person name="Kissane S."/>
            <person name="Cuenca-Cambronero M."/>
            <person name="Asole G."/>
            <person name="Calvet F."/>
            <person name="Ruiz-Romero M."/>
            <person name="Marangio P."/>
            <person name="Guigo R."/>
            <person name="Rago D."/>
            <person name="Mirbahai L."/>
            <person name="Eastwood N."/>
            <person name="Colbourne J.K."/>
            <person name="Zhou J."/>
            <person name="Mallon E."/>
            <person name="Orsini L."/>
        </authorList>
    </citation>
    <scope>NUCLEOTIDE SEQUENCE [LARGE SCALE GENOMIC DNA]</scope>
    <source>
        <strain evidence="2">LRV0_1</strain>
    </source>
</reference>
<comment type="caution">
    <text evidence="2">The sequence shown here is derived from an EMBL/GenBank/DDBJ whole genome shotgun (WGS) entry which is preliminary data.</text>
</comment>
<organism evidence="2 3">
    <name type="scientific">Daphnia magna</name>
    <dbReference type="NCBI Taxonomy" id="35525"/>
    <lineage>
        <taxon>Eukaryota</taxon>
        <taxon>Metazoa</taxon>
        <taxon>Ecdysozoa</taxon>
        <taxon>Arthropoda</taxon>
        <taxon>Crustacea</taxon>
        <taxon>Branchiopoda</taxon>
        <taxon>Diplostraca</taxon>
        <taxon>Cladocera</taxon>
        <taxon>Anomopoda</taxon>
        <taxon>Daphniidae</taxon>
        <taxon>Daphnia</taxon>
    </lineage>
</organism>
<dbReference type="Proteomes" id="UP001234178">
    <property type="component" value="Unassembled WGS sequence"/>
</dbReference>
<evidence type="ECO:0000313" key="2">
    <source>
        <dbReference type="EMBL" id="KAK4002243.1"/>
    </source>
</evidence>
<name>A0ABQ9YNQ3_9CRUS</name>
<proteinExistence type="predicted"/>
<evidence type="ECO:0000313" key="3">
    <source>
        <dbReference type="Proteomes" id="UP001234178"/>
    </source>
</evidence>
<evidence type="ECO:0000256" key="1">
    <source>
        <dbReference type="SAM" id="MobiDB-lite"/>
    </source>
</evidence>
<gene>
    <name evidence="2" type="ORF">OUZ56_004084</name>
</gene>
<accession>A0ABQ9YNQ3</accession>
<dbReference type="EMBL" id="JAOYFB010000001">
    <property type="protein sequence ID" value="KAK4002243.1"/>
    <property type="molecule type" value="Genomic_DNA"/>
</dbReference>
<sequence>MFVAVPGSRTVSERENRPVEANGSAAAVAAMISAGVVSEAKRKHHDDQVEPFKDVKRAKIETRALKAKRPGFTDERYSETEYFFENDFASVLHDAILISGWDAIEGGSRKEKEEKDLDKRNRGDWKCNSRSASSLTLVNRYWNEQQDEEDYSLFVFSLELSATALVWKTTSDNGTWLRSQINNGSPQLRLLFPQGEKG</sequence>
<feature type="region of interest" description="Disordered" evidence="1">
    <location>
        <begin position="1"/>
        <end position="20"/>
    </location>
</feature>
<keyword evidence="3" id="KW-1185">Reference proteome</keyword>
<protein>
    <submittedName>
        <fullName evidence="2">Uncharacterized protein</fullName>
    </submittedName>
</protein>